<dbReference type="Pfam" id="PF01494">
    <property type="entry name" value="FAD_binding_3"/>
    <property type="match status" value="1"/>
</dbReference>
<dbReference type="InterPro" id="IPR002938">
    <property type="entry name" value="FAD-bd"/>
</dbReference>
<evidence type="ECO:0000259" key="4">
    <source>
        <dbReference type="Pfam" id="PF01494"/>
    </source>
</evidence>
<gene>
    <name evidence="5" type="ORF">GCM10009682_50700</name>
</gene>
<keyword evidence="1" id="KW-0560">Oxidoreductase</keyword>
<evidence type="ECO:0000256" key="1">
    <source>
        <dbReference type="ARBA" id="ARBA00023002"/>
    </source>
</evidence>
<organism evidence="5 6">
    <name type="scientific">Luedemannella flava</name>
    <dbReference type="NCBI Taxonomy" id="349316"/>
    <lineage>
        <taxon>Bacteria</taxon>
        <taxon>Bacillati</taxon>
        <taxon>Actinomycetota</taxon>
        <taxon>Actinomycetes</taxon>
        <taxon>Micromonosporales</taxon>
        <taxon>Micromonosporaceae</taxon>
        <taxon>Luedemannella</taxon>
    </lineage>
</organism>
<protein>
    <submittedName>
        <fullName evidence="5">FAD-dependent monooxygenase</fullName>
    </submittedName>
</protein>
<evidence type="ECO:0000313" key="5">
    <source>
        <dbReference type="EMBL" id="GAA1824337.1"/>
    </source>
</evidence>
<evidence type="ECO:0000313" key="6">
    <source>
        <dbReference type="Proteomes" id="UP001500218"/>
    </source>
</evidence>
<keyword evidence="6" id="KW-1185">Reference proteome</keyword>
<dbReference type="SUPFAM" id="SSF51905">
    <property type="entry name" value="FAD/NAD(P)-binding domain"/>
    <property type="match status" value="1"/>
</dbReference>
<dbReference type="GO" id="GO:0004497">
    <property type="term" value="F:monooxygenase activity"/>
    <property type="evidence" value="ECO:0007669"/>
    <property type="project" value="UniProtKB-KW"/>
</dbReference>
<keyword evidence="3" id="KW-0472">Membrane</keyword>
<keyword evidence="3" id="KW-0812">Transmembrane</keyword>
<keyword evidence="2 5" id="KW-0503">Monooxygenase</keyword>
<reference evidence="5 6" key="1">
    <citation type="journal article" date="2019" name="Int. J. Syst. Evol. Microbiol.">
        <title>The Global Catalogue of Microorganisms (GCM) 10K type strain sequencing project: providing services to taxonomists for standard genome sequencing and annotation.</title>
        <authorList>
            <consortium name="The Broad Institute Genomics Platform"/>
            <consortium name="The Broad Institute Genome Sequencing Center for Infectious Disease"/>
            <person name="Wu L."/>
            <person name="Ma J."/>
        </authorList>
    </citation>
    <scope>NUCLEOTIDE SEQUENCE [LARGE SCALE GENOMIC DNA]</scope>
    <source>
        <strain evidence="5 6">JCM 13250</strain>
    </source>
</reference>
<dbReference type="EMBL" id="BAAALT010000210">
    <property type="protein sequence ID" value="GAA1824337.1"/>
    <property type="molecule type" value="Genomic_DNA"/>
</dbReference>
<keyword evidence="3" id="KW-1133">Transmembrane helix</keyword>
<feature type="domain" description="FAD-binding" evidence="4">
    <location>
        <begin position="13"/>
        <end position="349"/>
    </location>
</feature>
<accession>A0ABN2MEY1</accession>
<evidence type="ECO:0000256" key="3">
    <source>
        <dbReference type="SAM" id="Phobius"/>
    </source>
</evidence>
<proteinExistence type="predicted"/>
<dbReference type="PANTHER" id="PTHR13789">
    <property type="entry name" value="MONOOXYGENASE"/>
    <property type="match status" value="1"/>
</dbReference>
<evidence type="ECO:0000256" key="2">
    <source>
        <dbReference type="ARBA" id="ARBA00023033"/>
    </source>
</evidence>
<comment type="caution">
    <text evidence="5">The sequence shown here is derived from an EMBL/GenBank/DDBJ whole genome shotgun (WGS) entry which is preliminary data.</text>
</comment>
<dbReference type="InterPro" id="IPR050493">
    <property type="entry name" value="FAD-dep_Monooxygenase_BioMet"/>
</dbReference>
<dbReference type="Gene3D" id="3.50.50.60">
    <property type="entry name" value="FAD/NAD(P)-binding domain"/>
    <property type="match status" value="1"/>
</dbReference>
<dbReference type="Proteomes" id="UP001500218">
    <property type="component" value="Unassembled WGS sequence"/>
</dbReference>
<dbReference type="InterPro" id="IPR036188">
    <property type="entry name" value="FAD/NAD-bd_sf"/>
</dbReference>
<feature type="transmembrane region" description="Helical" evidence="3">
    <location>
        <begin position="12"/>
        <end position="29"/>
    </location>
</feature>
<dbReference type="PANTHER" id="PTHR13789:SF309">
    <property type="entry name" value="PUTATIVE (AFU_ORTHOLOGUE AFUA_6G14510)-RELATED"/>
    <property type="match status" value="1"/>
</dbReference>
<dbReference type="PRINTS" id="PR00420">
    <property type="entry name" value="RNGMNOXGNASE"/>
</dbReference>
<name>A0ABN2MEY1_9ACTN</name>
<sequence>MEERGSRMGNDSAVVVGAGIGGLCAAIGLRRRGWSVLVLERTPTFGEVGAGLTLMANGLRGLDALGVGADVRAAGQVDAPGGVRTSTGRWISRVDGAAMTRLLGTAAVGIHRATLHRILRAALPAEAVLTGAEVVDVAPGPPPRVTYRHDGRDIAVEAGLVVAADGINSVVRAGLWPDQPPPVYSGSTAWRAVAPQPAGGEVATSISWGPGAEFGVVPLGDGRVYWYGAVNADAGQVFAGGDEMRAVRDRFGAWHQPIPALLDATDAGAVIRTDLYHLATPLPSYRAGAVALLGDAAHAMTPNLGQGANQAIEDATVLAAVCAPSDDVVAALAAYDAQRRPRSQEVARAALQIARFGQQLSNPVAVGLRNTMMRLTPPRVALRSMARHADWNPPAIPAAER</sequence>